<dbReference type="PROSITE" id="PS51257">
    <property type="entry name" value="PROKAR_LIPOPROTEIN"/>
    <property type="match status" value="1"/>
</dbReference>
<dbReference type="Proteomes" id="UP000095780">
    <property type="component" value="Unassembled WGS sequence"/>
</dbReference>
<evidence type="ECO:0000256" key="1">
    <source>
        <dbReference type="SAM" id="MobiDB-lite"/>
    </source>
</evidence>
<keyword evidence="2" id="KW-0732">Signal</keyword>
<evidence type="ECO:0000313" key="6">
    <source>
        <dbReference type="Proteomes" id="UP000095780"/>
    </source>
</evidence>
<feature type="compositionally biased region" description="Basic and acidic residues" evidence="1">
    <location>
        <begin position="34"/>
        <end position="51"/>
    </location>
</feature>
<gene>
    <name evidence="3" type="ORF">ERS852490_02646</name>
    <name evidence="4" type="ORF">ERS852492_01088</name>
</gene>
<dbReference type="OrthoDB" id="2071164at2"/>
<evidence type="ECO:0000256" key="2">
    <source>
        <dbReference type="SAM" id="SignalP"/>
    </source>
</evidence>
<dbReference type="RefSeq" id="WP_055216383.1">
    <property type="nucleotide sequence ID" value="NZ_CABIXW010000003.1"/>
</dbReference>
<accession>A0A174ZAJ4</accession>
<evidence type="ECO:0000313" key="5">
    <source>
        <dbReference type="Proteomes" id="UP000095621"/>
    </source>
</evidence>
<feature type="signal peptide" evidence="2">
    <location>
        <begin position="1"/>
        <end position="19"/>
    </location>
</feature>
<feature type="chain" id="PRO_5014253167" evidence="2">
    <location>
        <begin position="20"/>
        <end position="318"/>
    </location>
</feature>
<feature type="region of interest" description="Disordered" evidence="1">
    <location>
        <begin position="34"/>
        <end position="61"/>
    </location>
</feature>
<proteinExistence type="predicted"/>
<organism evidence="4 6">
    <name type="scientific">Lachnospira eligens</name>
    <dbReference type="NCBI Taxonomy" id="39485"/>
    <lineage>
        <taxon>Bacteria</taxon>
        <taxon>Bacillati</taxon>
        <taxon>Bacillota</taxon>
        <taxon>Clostridia</taxon>
        <taxon>Lachnospirales</taxon>
        <taxon>Lachnospiraceae</taxon>
        <taxon>Lachnospira</taxon>
    </lineage>
</organism>
<evidence type="ECO:0000313" key="3">
    <source>
        <dbReference type="EMBL" id="CUQ78992.1"/>
    </source>
</evidence>
<name>A0A174ZAJ4_9FIRM</name>
<evidence type="ECO:0000313" key="4">
    <source>
        <dbReference type="EMBL" id="CUQ83032.1"/>
    </source>
</evidence>
<dbReference type="Proteomes" id="UP000095621">
    <property type="component" value="Unassembled WGS sequence"/>
</dbReference>
<dbReference type="EMBL" id="CZBU01000006">
    <property type="protein sequence ID" value="CUQ78992.1"/>
    <property type="molecule type" value="Genomic_DNA"/>
</dbReference>
<dbReference type="AlphaFoldDB" id="A0A174ZAJ4"/>
<sequence length="318" mass="36396">MRKVLLTAALFGVMFTFSACSRNKDVVSDESSKLLDKPEVTQASTKEKESGSSDSGSTSADRYKKIQYGDLELYLPNIAEADKKRGVQYVDDAYSLEADIYDIYKKINKPDGMKIDIITGFGIAMPYREYSEELEKQVNEAFNYTVYEGFSDTVVRTEKSASSGKDNDDDEIKQYTVSPVDVQAISFAIYEDFFDSVPDIKLSIYGIPHEVWNRYLSEDDRYSSNQKRNTLNTFKNNSYSECDLLAARQIETTDVYYIDYAEFNKDNRYKQFLMVLEMGHIPCEYSFYITGNMGYVMDEGGASAYAAWKEANKDRFIE</sequence>
<dbReference type="EMBL" id="CZBV01000003">
    <property type="protein sequence ID" value="CUQ83032.1"/>
    <property type="molecule type" value="Genomic_DNA"/>
</dbReference>
<reference evidence="5 6" key="1">
    <citation type="submission" date="2015-09" db="EMBL/GenBank/DDBJ databases">
        <authorList>
            <consortium name="Pathogen Informatics"/>
        </authorList>
    </citation>
    <scope>NUCLEOTIDE SEQUENCE [LARGE SCALE GENOMIC DNA]</scope>
    <source>
        <strain evidence="3 5">2789STDY5834875</strain>
        <strain evidence="4 6">2789STDY5834878</strain>
    </source>
</reference>
<protein>
    <submittedName>
        <fullName evidence="4">Uncharacterized protein</fullName>
    </submittedName>
</protein>